<dbReference type="AlphaFoldDB" id="A0A9X9MFF5"/>
<keyword evidence="3" id="KW-1185">Reference proteome</keyword>
<dbReference type="InterPro" id="IPR040976">
    <property type="entry name" value="Pkinase_fungal"/>
</dbReference>
<proteinExistence type="predicted"/>
<dbReference type="Proteomes" id="UP000324639">
    <property type="component" value="Chromosome Bgt_-05"/>
</dbReference>
<sequence>MSKNELGFNQTTKEENGVYFVQLKKEDFKGSRKFRINPVPIIRPKTLVNRGTTCFEMTTKLNIINCSWSRDPGDTEVVTV</sequence>
<reference evidence="2 3" key="1">
    <citation type="submission" date="2018-08" db="EMBL/GenBank/DDBJ databases">
        <authorList>
            <person name="Muller C M."/>
        </authorList>
    </citation>
    <scope>NUCLEOTIDE SEQUENCE [LARGE SCALE GENOMIC DNA]</scope>
</reference>
<evidence type="ECO:0000259" key="1">
    <source>
        <dbReference type="Pfam" id="PF17667"/>
    </source>
</evidence>
<organism evidence="2 3">
    <name type="scientific">Blumeria graminis f. sp. tritici</name>
    <dbReference type="NCBI Taxonomy" id="62690"/>
    <lineage>
        <taxon>Eukaryota</taxon>
        <taxon>Fungi</taxon>
        <taxon>Dikarya</taxon>
        <taxon>Ascomycota</taxon>
        <taxon>Pezizomycotina</taxon>
        <taxon>Leotiomycetes</taxon>
        <taxon>Erysiphales</taxon>
        <taxon>Erysiphaceae</taxon>
        <taxon>Blumeria</taxon>
    </lineage>
</organism>
<feature type="domain" description="Fungal-type protein kinase" evidence="1">
    <location>
        <begin position="1"/>
        <end position="76"/>
    </location>
</feature>
<protein>
    <submittedName>
        <fullName evidence="2">Bgt-50211</fullName>
    </submittedName>
</protein>
<evidence type="ECO:0000313" key="3">
    <source>
        <dbReference type="Proteomes" id="UP000324639"/>
    </source>
</evidence>
<name>A0A9X9MFF5_BLUGR</name>
<dbReference type="EMBL" id="LR026988">
    <property type="protein sequence ID" value="VDB83804.1"/>
    <property type="molecule type" value="Genomic_DNA"/>
</dbReference>
<gene>
    <name evidence="2" type="ORF">BGT96224V316_LOCUS2948</name>
</gene>
<dbReference type="Pfam" id="PF17667">
    <property type="entry name" value="Pkinase_fungal"/>
    <property type="match status" value="1"/>
</dbReference>
<evidence type="ECO:0000313" key="2">
    <source>
        <dbReference type="EMBL" id="VDB83804.1"/>
    </source>
</evidence>
<accession>A0A9X9MFF5</accession>